<organism evidence="1 2">
    <name type="scientific">Gilvimarinus japonicus</name>
    <dbReference type="NCBI Taxonomy" id="1796469"/>
    <lineage>
        <taxon>Bacteria</taxon>
        <taxon>Pseudomonadati</taxon>
        <taxon>Pseudomonadota</taxon>
        <taxon>Gammaproteobacteria</taxon>
        <taxon>Cellvibrionales</taxon>
        <taxon>Cellvibrionaceae</taxon>
        <taxon>Gilvimarinus</taxon>
    </lineage>
</organism>
<gene>
    <name evidence="1" type="ORF">ACFOEB_10890</name>
</gene>
<protein>
    <submittedName>
        <fullName evidence="1">Uncharacterized protein</fullName>
    </submittedName>
</protein>
<dbReference type="EMBL" id="JBHRTL010000006">
    <property type="protein sequence ID" value="MFC3155707.1"/>
    <property type="molecule type" value="Genomic_DNA"/>
</dbReference>
<sequence length="88" mass="9695">MDFEHCDFRAFDGSIWRLTYEDLRFKLTSEASALHLCIYSDYITVANCLTDFCSVSFTNGSMGVPADQGAVVQQYVDAIRARALGGAA</sequence>
<dbReference type="RefSeq" id="WP_382416555.1">
    <property type="nucleotide sequence ID" value="NZ_AP031500.1"/>
</dbReference>
<accession>A0ABV7HVM0</accession>
<comment type="caution">
    <text evidence="1">The sequence shown here is derived from an EMBL/GenBank/DDBJ whole genome shotgun (WGS) entry which is preliminary data.</text>
</comment>
<evidence type="ECO:0000313" key="1">
    <source>
        <dbReference type="EMBL" id="MFC3155707.1"/>
    </source>
</evidence>
<reference evidence="2" key="1">
    <citation type="journal article" date="2019" name="Int. J. Syst. Evol. Microbiol.">
        <title>The Global Catalogue of Microorganisms (GCM) 10K type strain sequencing project: providing services to taxonomists for standard genome sequencing and annotation.</title>
        <authorList>
            <consortium name="The Broad Institute Genomics Platform"/>
            <consortium name="The Broad Institute Genome Sequencing Center for Infectious Disease"/>
            <person name="Wu L."/>
            <person name="Ma J."/>
        </authorList>
    </citation>
    <scope>NUCLEOTIDE SEQUENCE [LARGE SCALE GENOMIC DNA]</scope>
    <source>
        <strain evidence="2">KCTC 52141</strain>
    </source>
</reference>
<dbReference type="Proteomes" id="UP001595548">
    <property type="component" value="Unassembled WGS sequence"/>
</dbReference>
<keyword evidence="2" id="KW-1185">Reference proteome</keyword>
<evidence type="ECO:0000313" key="2">
    <source>
        <dbReference type="Proteomes" id="UP001595548"/>
    </source>
</evidence>
<proteinExistence type="predicted"/>
<name>A0ABV7HVM0_9GAMM</name>